<protein>
    <submittedName>
        <fullName evidence="2">Uncharacterized protein</fullName>
    </submittedName>
</protein>
<dbReference type="Proteomes" id="UP000186601">
    <property type="component" value="Unassembled WGS sequence"/>
</dbReference>
<dbReference type="InterPro" id="IPR029033">
    <property type="entry name" value="His_PPase_superfam"/>
</dbReference>
<proteinExistence type="predicted"/>
<dbReference type="AlphaFoldDB" id="A0A2R6S5I9"/>
<evidence type="ECO:0000256" key="1">
    <source>
        <dbReference type="ARBA" id="ARBA00022801"/>
    </source>
</evidence>
<name>A0A2R6S5I9_9APHY</name>
<evidence type="ECO:0000313" key="2">
    <source>
        <dbReference type="EMBL" id="PSS37522.1"/>
    </source>
</evidence>
<comment type="caution">
    <text evidence="2">The sequence shown here is derived from an EMBL/GenBank/DDBJ whole genome shotgun (WGS) entry which is preliminary data.</text>
</comment>
<dbReference type="Pfam" id="PF00328">
    <property type="entry name" value="His_Phos_2"/>
    <property type="match status" value="1"/>
</dbReference>
<accession>A0A2R6S5I9</accession>
<dbReference type="InterPro" id="IPR000560">
    <property type="entry name" value="His_Pase_clade-2"/>
</dbReference>
<dbReference type="STRING" id="98765.A0A2R6S5I9"/>
<dbReference type="PANTHER" id="PTHR20963:SF18">
    <property type="entry name" value="ACID PHOSPHATASE PHO11-RELATED"/>
    <property type="match status" value="1"/>
</dbReference>
<dbReference type="EMBL" id="MLYV02000040">
    <property type="protein sequence ID" value="PSS37522.1"/>
    <property type="molecule type" value="Genomic_DNA"/>
</dbReference>
<dbReference type="OrthoDB" id="6509975at2759"/>
<keyword evidence="3" id="KW-1185">Reference proteome</keyword>
<keyword evidence="1" id="KW-0378">Hydrolase</keyword>
<organism evidence="2 3">
    <name type="scientific">Hermanssonia centrifuga</name>
    <dbReference type="NCBI Taxonomy" id="98765"/>
    <lineage>
        <taxon>Eukaryota</taxon>
        <taxon>Fungi</taxon>
        <taxon>Dikarya</taxon>
        <taxon>Basidiomycota</taxon>
        <taxon>Agaricomycotina</taxon>
        <taxon>Agaricomycetes</taxon>
        <taxon>Polyporales</taxon>
        <taxon>Meruliaceae</taxon>
        <taxon>Hermanssonia</taxon>
    </lineage>
</organism>
<dbReference type="PANTHER" id="PTHR20963">
    <property type="entry name" value="MULTIPLE INOSITOL POLYPHOSPHATE PHOSPHATASE-RELATED"/>
    <property type="match status" value="1"/>
</dbReference>
<dbReference type="GO" id="GO:0003993">
    <property type="term" value="F:acid phosphatase activity"/>
    <property type="evidence" value="ECO:0007669"/>
    <property type="project" value="TreeGrafter"/>
</dbReference>
<gene>
    <name evidence="2" type="ORF">PHLCEN_2v636</name>
</gene>
<sequence>MYYAISKALLLYSAYRPGSWAFFNPLHHSGPASPYFDAPSVFGIPFETPAGCIVEKAAYIVRHGATAGQQRVIDTATHFLRGYLSQGDYLSAPEFNRGNLVILPDSVNTTGADSLTASAACPAYSGNDGTSKSNAFRATYQNGIANRLNRFLDGIVLDATDIGVMQDLCGFSFVINGDRRFCDIFQGSVSFIDISPPQD</sequence>
<dbReference type="Gene3D" id="3.40.50.1240">
    <property type="entry name" value="Phosphoglycerate mutase-like"/>
    <property type="match status" value="1"/>
</dbReference>
<dbReference type="GO" id="GO:0009277">
    <property type="term" value="C:fungal-type cell wall"/>
    <property type="evidence" value="ECO:0007669"/>
    <property type="project" value="TreeGrafter"/>
</dbReference>
<dbReference type="SUPFAM" id="SSF53254">
    <property type="entry name" value="Phosphoglycerate mutase-like"/>
    <property type="match status" value="1"/>
</dbReference>
<evidence type="ECO:0000313" key="3">
    <source>
        <dbReference type="Proteomes" id="UP000186601"/>
    </source>
</evidence>
<reference evidence="2 3" key="1">
    <citation type="submission" date="2018-02" db="EMBL/GenBank/DDBJ databases">
        <title>Genome sequence of the basidiomycete white-rot fungus Phlebia centrifuga.</title>
        <authorList>
            <person name="Granchi Z."/>
            <person name="Peng M."/>
            <person name="de Vries R.P."/>
            <person name="Hilden K."/>
            <person name="Makela M.R."/>
            <person name="Grigoriev I."/>
            <person name="Riley R."/>
        </authorList>
    </citation>
    <scope>NUCLEOTIDE SEQUENCE [LARGE SCALE GENOMIC DNA]</scope>
    <source>
        <strain evidence="2 3">FBCC195</strain>
    </source>
</reference>